<dbReference type="GO" id="GO:0120230">
    <property type="term" value="F:recombinase activator activity"/>
    <property type="evidence" value="ECO:0007669"/>
    <property type="project" value="TreeGrafter"/>
</dbReference>
<evidence type="ECO:0000259" key="7">
    <source>
        <dbReference type="Pfam" id="PF07106"/>
    </source>
</evidence>
<dbReference type="PANTHER" id="PTHR15938">
    <property type="entry name" value="TBP-1 INTERACTING PROTEIN"/>
    <property type="match status" value="1"/>
</dbReference>
<dbReference type="Gene3D" id="1.10.10.10">
    <property type="entry name" value="Winged helix-like DNA-binding domain superfamily/Winged helix DNA-binding domain"/>
    <property type="match status" value="1"/>
</dbReference>
<dbReference type="Proteomes" id="UP000054988">
    <property type="component" value="Unassembled WGS sequence"/>
</dbReference>
<dbReference type="InterPro" id="IPR010776">
    <property type="entry name" value="Hop2_WH_dom"/>
</dbReference>
<dbReference type="eggNOG" id="KOG4603">
    <property type="taxonomic scope" value="Eukaryota"/>
</dbReference>
<keyword evidence="4" id="KW-0539">Nucleus</keyword>
<evidence type="ECO:0000256" key="6">
    <source>
        <dbReference type="SAM" id="Coils"/>
    </source>
</evidence>
<name>A0A0W0EXB1_MONRR</name>
<evidence type="ECO:0000256" key="4">
    <source>
        <dbReference type="ARBA" id="ARBA00023242"/>
    </source>
</evidence>
<dbReference type="GO" id="GO:0120231">
    <property type="term" value="C:DNA recombinase auxiliary factor complex"/>
    <property type="evidence" value="ECO:0007669"/>
    <property type="project" value="TreeGrafter"/>
</dbReference>
<evidence type="ECO:0000313" key="9">
    <source>
        <dbReference type="Proteomes" id="UP000054988"/>
    </source>
</evidence>
<keyword evidence="3" id="KW-0233">DNA recombination</keyword>
<dbReference type="GO" id="GO:0000709">
    <property type="term" value="P:meiotic joint molecule formation"/>
    <property type="evidence" value="ECO:0007669"/>
    <property type="project" value="TreeGrafter"/>
</dbReference>
<keyword evidence="6" id="KW-0175">Coiled coil</keyword>
<evidence type="ECO:0000256" key="3">
    <source>
        <dbReference type="ARBA" id="ARBA00023172"/>
    </source>
</evidence>
<proteinExistence type="inferred from homology"/>
<dbReference type="GO" id="GO:0003690">
    <property type="term" value="F:double-stranded DNA binding"/>
    <property type="evidence" value="ECO:0007669"/>
    <property type="project" value="TreeGrafter"/>
</dbReference>
<organism evidence="8 9">
    <name type="scientific">Moniliophthora roreri</name>
    <name type="common">Frosty pod rot fungus</name>
    <name type="synonym">Monilia roreri</name>
    <dbReference type="NCBI Taxonomy" id="221103"/>
    <lineage>
        <taxon>Eukaryota</taxon>
        <taxon>Fungi</taxon>
        <taxon>Dikarya</taxon>
        <taxon>Basidiomycota</taxon>
        <taxon>Agaricomycotina</taxon>
        <taxon>Agaricomycetes</taxon>
        <taxon>Agaricomycetidae</taxon>
        <taxon>Agaricales</taxon>
        <taxon>Marasmiineae</taxon>
        <taxon>Marasmiaceae</taxon>
        <taxon>Moniliophthora</taxon>
    </lineage>
</organism>
<sequence length="263" mass="29386">MSFRMTSKIRSHSQAGSACSGPFPTASHIWSHPFNSPSTATYNSEDKVLEYVKMMNRPYGAVDVSANLKGAVPKTATQKILLALAERGELVQKTYGKTTFFVANQSRIETLPAEQIAIMESEYKKVDEEIKQLVAQLKTANADLAKLRNTPSDADLDSQITETRDLVEKRLALLQPLRSGSQLISAESLAQVDADWVKWRAEWTRRKKIFISFWQLATDSLPPQEAEKLVEDLGIEFDTAEHVSVERGPLCMNSGANSLKRKR</sequence>
<evidence type="ECO:0000313" key="8">
    <source>
        <dbReference type="EMBL" id="KTB28667.1"/>
    </source>
</evidence>
<reference evidence="8 9" key="1">
    <citation type="submission" date="2015-12" db="EMBL/GenBank/DDBJ databases">
        <title>Draft genome sequence of Moniliophthora roreri, the causal agent of frosty pod rot of cacao.</title>
        <authorList>
            <person name="Aime M.C."/>
            <person name="Diaz-Valderrama J.R."/>
            <person name="Kijpornyongpan T."/>
            <person name="Phillips-Mora W."/>
        </authorList>
    </citation>
    <scope>NUCLEOTIDE SEQUENCE [LARGE SCALE GENOMIC DNA]</scope>
    <source>
        <strain evidence="8 9">MCA 2952</strain>
    </source>
</reference>
<dbReference type="Pfam" id="PF07106">
    <property type="entry name" value="WHD_TBPIP"/>
    <property type="match status" value="1"/>
</dbReference>
<comment type="similarity">
    <text evidence="2">Belongs to the HOP2 family.</text>
</comment>
<dbReference type="GO" id="GO:0007129">
    <property type="term" value="P:homologous chromosome pairing at meiosis"/>
    <property type="evidence" value="ECO:0007669"/>
    <property type="project" value="TreeGrafter"/>
</dbReference>
<keyword evidence="5" id="KW-0469">Meiosis</keyword>
<comment type="subcellular location">
    <subcellularLocation>
        <location evidence="1">Nucleus</location>
    </subcellularLocation>
</comment>
<evidence type="ECO:0000256" key="2">
    <source>
        <dbReference type="ARBA" id="ARBA00007922"/>
    </source>
</evidence>
<dbReference type="EMBL" id="LATX01002469">
    <property type="protein sequence ID" value="KTB28667.1"/>
    <property type="molecule type" value="Genomic_DNA"/>
</dbReference>
<gene>
    <name evidence="8" type="ORF">WG66_18870</name>
</gene>
<accession>A0A0W0EXB1</accession>
<dbReference type="AlphaFoldDB" id="A0A0W0EXB1"/>
<protein>
    <recommendedName>
        <fullName evidence="7">Homologous-pairing protein 2 winged helix domain-containing protein</fullName>
    </recommendedName>
</protein>
<feature type="domain" description="Homologous-pairing protein 2 winged helix" evidence="7">
    <location>
        <begin position="44"/>
        <end position="104"/>
    </location>
</feature>
<dbReference type="GO" id="GO:0010774">
    <property type="term" value="P:meiotic strand invasion involved in reciprocal meiotic recombination"/>
    <property type="evidence" value="ECO:0007669"/>
    <property type="project" value="TreeGrafter"/>
</dbReference>
<evidence type="ECO:0000256" key="5">
    <source>
        <dbReference type="ARBA" id="ARBA00023254"/>
    </source>
</evidence>
<feature type="coiled-coil region" evidence="6">
    <location>
        <begin position="116"/>
        <end position="150"/>
    </location>
</feature>
<evidence type="ECO:0000256" key="1">
    <source>
        <dbReference type="ARBA" id="ARBA00004123"/>
    </source>
</evidence>
<dbReference type="PANTHER" id="PTHR15938:SF0">
    <property type="entry name" value="HOMOLOGOUS-PAIRING PROTEIN 2 HOMOLOG"/>
    <property type="match status" value="1"/>
</dbReference>
<dbReference type="GO" id="GO:0000794">
    <property type="term" value="C:condensed nuclear chromosome"/>
    <property type="evidence" value="ECO:0007669"/>
    <property type="project" value="TreeGrafter"/>
</dbReference>
<comment type="caution">
    <text evidence="8">The sequence shown here is derived from an EMBL/GenBank/DDBJ whole genome shotgun (WGS) entry which is preliminary data.</text>
</comment>
<dbReference type="InterPro" id="IPR036388">
    <property type="entry name" value="WH-like_DNA-bd_sf"/>
</dbReference>